<evidence type="ECO:0000256" key="5">
    <source>
        <dbReference type="ARBA" id="ARBA00022833"/>
    </source>
</evidence>
<dbReference type="EMBL" id="GDHC01013333">
    <property type="protein sequence ID" value="JAQ05296.1"/>
    <property type="molecule type" value="Transcribed_RNA"/>
</dbReference>
<feature type="compositionally biased region" description="Basic residues" evidence="8">
    <location>
        <begin position="146"/>
        <end position="155"/>
    </location>
</feature>
<dbReference type="GO" id="GO:0000981">
    <property type="term" value="F:DNA-binding transcription factor activity, RNA polymerase II-specific"/>
    <property type="evidence" value="ECO:0007669"/>
    <property type="project" value="TreeGrafter"/>
</dbReference>
<dbReference type="SUPFAM" id="SSF57667">
    <property type="entry name" value="beta-beta-alpha zinc fingers"/>
    <property type="match status" value="2"/>
</dbReference>
<keyword evidence="6" id="KW-0539">Nucleus</keyword>
<evidence type="ECO:0000259" key="9">
    <source>
        <dbReference type="PROSITE" id="PS50157"/>
    </source>
</evidence>
<keyword evidence="5" id="KW-0862">Zinc</keyword>
<feature type="region of interest" description="Disordered" evidence="8">
    <location>
        <begin position="1"/>
        <end position="24"/>
    </location>
</feature>
<feature type="compositionally biased region" description="Basic residues" evidence="8">
    <location>
        <begin position="390"/>
        <end position="400"/>
    </location>
</feature>
<evidence type="ECO:0000256" key="7">
    <source>
        <dbReference type="PROSITE-ProRule" id="PRU00042"/>
    </source>
</evidence>
<reference evidence="10" key="1">
    <citation type="journal article" date="2014" name="PLoS ONE">
        <title>Transcriptome-Based Identification of ABC Transporters in the Western Tarnished Plant Bug Lygus hesperus.</title>
        <authorList>
            <person name="Hull J.J."/>
            <person name="Chaney K."/>
            <person name="Geib S.M."/>
            <person name="Fabrick J.A."/>
            <person name="Brent C.S."/>
            <person name="Walsh D."/>
            <person name="Lavine L.C."/>
        </authorList>
    </citation>
    <scope>NUCLEOTIDE SEQUENCE</scope>
</reference>
<dbReference type="EMBL" id="GBHO01006744">
    <property type="protein sequence ID" value="JAG36860.1"/>
    <property type="molecule type" value="Transcribed_RNA"/>
</dbReference>
<sequence>MSSTPTPSCETGEIKEENVDPSVEYDGILNPDVVILNVKDEILCQCEGDPDYKEEPDFKEEPDCKEEPDYYKEESGAKDDLPSGDEHDKQGTREEEILVKSESCNFPESCDCVKCEPLLDSDGEIMEVENMEPQVPITQKQVKVPKSGRPKKKKSYYPGSKVFECDNCNYKCNQLAHMEYHRSIHTGEKPLACTHCDYRTRHPTTLTRHVRSQHTGEKPYACEFCDYKAAQPGALHRHRRTHTGEKPYACKWCDYRSPDLNTVQIHELSHTGGAVRKLLNPQKCYLCDFTSARRRGLVRHLIREHPGEPPLPYRKYQQPLRTSNSIQNPGHVGPRKSQVRCFKGEWFPGRESMSSGSESDTESDGAVHVDSDSNVDVDDWALPDASSSGRRIKAPKRLDL</sequence>
<reference evidence="12" key="3">
    <citation type="journal article" date="2016" name="Gigascience">
        <title>De novo construction of an expanded transcriptome assembly for the western tarnished plant bug, Lygus hesperus.</title>
        <authorList>
            <person name="Tassone E.E."/>
            <person name="Geib S.M."/>
            <person name="Hall B."/>
            <person name="Fabrick J.A."/>
            <person name="Brent C.S."/>
            <person name="Hull J.J."/>
        </authorList>
    </citation>
    <scope>NUCLEOTIDE SEQUENCE</scope>
</reference>
<reference evidence="10" key="2">
    <citation type="submission" date="2014-07" db="EMBL/GenBank/DDBJ databases">
        <authorList>
            <person name="Hull J."/>
        </authorList>
    </citation>
    <scope>NUCLEOTIDE SEQUENCE</scope>
</reference>
<name>A0A0A9Z4X1_LYGHE</name>
<dbReference type="EMBL" id="GBHO01006742">
    <property type="protein sequence ID" value="JAG36862.1"/>
    <property type="molecule type" value="Transcribed_RNA"/>
</dbReference>
<dbReference type="Gene3D" id="3.30.160.60">
    <property type="entry name" value="Classic Zinc Finger"/>
    <property type="match status" value="4"/>
</dbReference>
<dbReference type="GO" id="GO:0005634">
    <property type="term" value="C:nucleus"/>
    <property type="evidence" value="ECO:0007669"/>
    <property type="project" value="UniProtKB-SubCell"/>
</dbReference>
<dbReference type="SMART" id="SM00355">
    <property type="entry name" value="ZnF_C2H2"/>
    <property type="match status" value="5"/>
</dbReference>
<feature type="domain" description="C2H2-type" evidence="9">
    <location>
        <begin position="163"/>
        <end position="190"/>
    </location>
</feature>
<keyword evidence="3" id="KW-0677">Repeat</keyword>
<feature type="region of interest" description="Disordered" evidence="8">
    <location>
        <begin position="347"/>
        <end position="400"/>
    </location>
</feature>
<proteinExistence type="predicted"/>
<keyword evidence="2" id="KW-0479">Metal-binding</keyword>
<feature type="domain" description="C2H2-type" evidence="9">
    <location>
        <begin position="191"/>
        <end position="219"/>
    </location>
</feature>
<evidence type="ECO:0000256" key="6">
    <source>
        <dbReference type="ARBA" id="ARBA00023242"/>
    </source>
</evidence>
<feature type="region of interest" description="Disordered" evidence="8">
    <location>
        <begin position="48"/>
        <end position="93"/>
    </location>
</feature>
<evidence type="ECO:0000313" key="13">
    <source>
        <dbReference type="EMBL" id="JAQ05296.1"/>
    </source>
</evidence>
<organism evidence="10">
    <name type="scientific">Lygus hesperus</name>
    <name type="common">Western plant bug</name>
    <dbReference type="NCBI Taxonomy" id="30085"/>
    <lineage>
        <taxon>Eukaryota</taxon>
        <taxon>Metazoa</taxon>
        <taxon>Ecdysozoa</taxon>
        <taxon>Arthropoda</taxon>
        <taxon>Hexapoda</taxon>
        <taxon>Insecta</taxon>
        <taxon>Pterygota</taxon>
        <taxon>Neoptera</taxon>
        <taxon>Paraneoptera</taxon>
        <taxon>Hemiptera</taxon>
        <taxon>Heteroptera</taxon>
        <taxon>Panheteroptera</taxon>
        <taxon>Cimicomorpha</taxon>
        <taxon>Miridae</taxon>
        <taxon>Mirini</taxon>
        <taxon>Lygus</taxon>
    </lineage>
</organism>
<evidence type="ECO:0000256" key="8">
    <source>
        <dbReference type="SAM" id="MobiDB-lite"/>
    </source>
</evidence>
<comment type="subcellular location">
    <subcellularLocation>
        <location evidence="1">Nucleus</location>
    </subcellularLocation>
</comment>
<dbReference type="PROSITE" id="PS00028">
    <property type="entry name" value="ZINC_FINGER_C2H2_1"/>
    <property type="match status" value="1"/>
</dbReference>
<evidence type="ECO:0000256" key="1">
    <source>
        <dbReference type="ARBA" id="ARBA00004123"/>
    </source>
</evidence>
<dbReference type="InterPro" id="IPR036236">
    <property type="entry name" value="Znf_C2H2_sf"/>
</dbReference>
<dbReference type="FunFam" id="3.30.160.60:FF:002069">
    <property type="entry name" value="Uncharacterized protein"/>
    <property type="match status" value="1"/>
</dbReference>
<protein>
    <submittedName>
        <fullName evidence="12">Zinc finger protein 771</fullName>
    </submittedName>
</protein>
<dbReference type="PROSITE" id="PS50157">
    <property type="entry name" value="ZINC_FINGER_C2H2_2"/>
    <property type="match status" value="4"/>
</dbReference>
<feature type="domain" description="C2H2-type" evidence="9">
    <location>
        <begin position="220"/>
        <end position="247"/>
    </location>
</feature>
<dbReference type="InterPro" id="IPR013087">
    <property type="entry name" value="Znf_C2H2_type"/>
</dbReference>
<feature type="region of interest" description="Disordered" evidence="8">
    <location>
        <begin position="130"/>
        <end position="155"/>
    </location>
</feature>
<evidence type="ECO:0000313" key="12">
    <source>
        <dbReference type="EMBL" id="JAP98047.1"/>
    </source>
</evidence>
<evidence type="ECO:0000256" key="4">
    <source>
        <dbReference type="ARBA" id="ARBA00022771"/>
    </source>
</evidence>
<accession>A0A0A9Z4X1</accession>
<dbReference type="FunFam" id="3.30.160.60:FF:000100">
    <property type="entry name" value="Zinc finger 45-like"/>
    <property type="match status" value="1"/>
</dbReference>
<dbReference type="AlphaFoldDB" id="A0A0A9Z4X1"/>
<dbReference type="EMBL" id="GDHC01020581">
    <property type="protein sequence ID" value="JAP98047.1"/>
    <property type="molecule type" value="Transcribed_RNA"/>
</dbReference>
<feature type="compositionally biased region" description="Basic and acidic residues" evidence="8">
    <location>
        <begin position="50"/>
        <end position="93"/>
    </location>
</feature>
<dbReference type="PANTHER" id="PTHR24394:SF44">
    <property type="entry name" value="ZINC FINGER PROTEIN 271-LIKE"/>
    <property type="match status" value="1"/>
</dbReference>
<feature type="domain" description="C2H2-type" evidence="9">
    <location>
        <begin position="282"/>
        <end position="310"/>
    </location>
</feature>
<dbReference type="PANTHER" id="PTHR24394">
    <property type="entry name" value="ZINC FINGER PROTEIN"/>
    <property type="match status" value="1"/>
</dbReference>
<evidence type="ECO:0000313" key="11">
    <source>
        <dbReference type="EMBL" id="JAG36862.1"/>
    </source>
</evidence>
<evidence type="ECO:0000256" key="3">
    <source>
        <dbReference type="ARBA" id="ARBA00022737"/>
    </source>
</evidence>
<evidence type="ECO:0000313" key="10">
    <source>
        <dbReference type="EMBL" id="JAG36860.1"/>
    </source>
</evidence>
<gene>
    <name evidence="12" type="primary">ZNF771_1</name>
    <name evidence="13" type="synonym">ZNF771_4</name>
    <name evidence="11" type="ORF">CM83_85438</name>
    <name evidence="10" type="ORF">CM83_85442</name>
    <name evidence="13" type="ORF">g.54151</name>
    <name evidence="12" type="ORF">g.54152</name>
</gene>
<keyword evidence="4 7" id="KW-0863">Zinc-finger</keyword>
<evidence type="ECO:0000256" key="2">
    <source>
        <dbReference type="ARBA" id="ARBA00022723"/>
    </source>
</evidence>
<dbReference type="GO" id="GO:0008270">
    <property type="term" value="F:zinc ion binding"/>
    <property type="evidence" value="ECO:0007669"/>
    <property type="project" value="UniProtKB-KW"/>
</dbReference>